<evidence type="ECO:0000256" key="7">
    <source>
        <dbReference type="ARBA" id="ARBA00023136"/>
    </source>
</evidence>
<keyword evidence="3" id="KW-1003">Cell membrane</keyword>
<name>E6PT86_9ZZZZ</name>
<evidence type="ECO:0000313" key="9">
    <source>
        <dbReference type="EMBL" id="CBH98143.1"/>
    </source>
</evidence>
<comment type="caution">
    <text evidence="9">The sequence shown here is derived from an EMBL/GenBank/DDBJ whole genome shotgun (WGS) entry which is preliminary data.</text>
</comment>
<protein>
    <submittedName>
        <fullName evidence="9">Uncharacterized protein</fullName>
    </submittedName>
</protein>
<keyword evidence="7 8" id="KW-0472">Membrane</keyword>
<dbReference type="GO" id="GO:0005254">
    <property type="term" value="F:chloride channel activity"/>
    <property type="evidence" value="ECO:0007669"/>
    <property type="project" value="InterPro"/>
</dbReference>
<organism evidence="9">
    <name type="scientific">mine drainage metagenome</name>
    <dbReference type="NCBI Taxonomy" id="410659"/>
    <lineage>
        <taxon>unclassified sequences</taxon>
        <taxon>metagenomes</taxon>
        <taxon>ecological metagenomes</taxon>
    </lineage>
</organism>
<comment type="subcellular location">
    <subcellularLocation>
        <location evidence="1">Cell membrane</location>
        <topology evidence="1">Multi-pass membrane protein</topology>
    </subcellularLocation>
</comment>
<keyword evidence="4 8" id="KW-0812">Transmembrane</keyword>
<evidence type="ECO:0000256" key="4">
    <source>
        <dbReference type="ARBA" id="ARBA00022692"/>
    </source>
</evidence>
<evidence type="ECO:0000256" key="1">
    <source>
        <dbReference type="ARBA" id="ARBA00004651"/>
    </source>
</evidence>
<dbReference type="GO" id="GO:0005886">
    <property type="term" value="C:plasma membrane"/>
    <property type="evidence" value="ECO:0007669"/>
    <property type="project" value="UniProtKB-SubCell"/>
</dbReference>
<evidence type="ECO:0000256" key="2">
    <source>
        <dbReference type="ARBA" id="ARBA00022448"/>
    </source>
</evidence>
<dbReference type="EMBL" id="CABM01000049">
    <property type="protein sequence ID" value="CBH98143.1"/>
    <property type="molecule type" value="Genomic_DNA"/>
</dbReference>
<accession>E6PT86</accession>
<keyword evidence="6" id="KW-0406">Ion transport</keyword>
<dbReference type="AlphaFoldDB" id="E6PT86"/>
<feature type="transmembrane region" description="Helical" evidence="8">
    <location>
        <begin position="12"/>
        <end position="38"/>
    </location>
</feature>
<keyword evidence="5 8" id="KW-1133">Transmembrane helix</keyword>
<evidence type="ECO:0000256" key="6">
    <source>
        <dbReference type="ARBA" id="ARBA00023065"/>
    </source>
</evidence>
<evidence type="ECO:0000256" key="8">
    <source>
        <dbReference type="SAM" id="Phobius"/>
    </source>
</evidence>
<sequence length="81" mass="9193">MIIRPRLHWFRMLFILHGSVLPKIWMQLLIITAMASAITMSGGGILGWKVGLTFVPFTLIGIALAILLGFRNSASYERYWD</sequence>
<dbReference type="Pfam" id="PF25539">
    <property type="entry name" value="Bestrophin_2"/>
    <property type="match status" value="1"/>
</dbReference>
<dbReference type="PANTHER" id="PTHR33281:SF19">
    <property type="entry name" value="VOLTAGE-DEPENDENT ANION CHANNEL-FORMING PROTEIN YNEE"/>
    <property type="match status" value="1"/>
</dbReference>
<keyword evidence="2" id="KW-0813">Transport</keyword>
<evidence type="ECO:0000256" key="3">
    <source>
        <dbReference type="ARBA" id="ARBA00022475"/>
    </source>
</evidence>
<gene>
    <name evidence="9" type="ORF">CARN2_3619</name>
</gene>
<proteinExistence type="predicted"/>
<reference evidence="9" key="1">
    <citation type="submission" date="2009-10" db="EMBL/GenBank/DDBJ databases">
        <title>Diversity of trophic interactions inside an arsenic-rich microbial ecosystem.</title>
        <authorList>
            <person name="Bertin P.N."/>
            <person name="Heinrich-Salmeron A."/>
            <person name="Pelletier E."/>
            <person name="Goulhen-Chollet F."/>
            <person name="Arsene-Ploetze F."/>
            <person name="Gallien S."/>
            <person name="Calteau A."/>
            <person name="Vallenet D."/>
            <person name="Casiot C."/>
            <person name="Chane-Woon-Ming B."/>
            <person name="Giloteaux L."/>
            <person name="Barakat M."/>
            <person name="Bonnefoy V."/>
            <person name="Bruneel O."/>
            <person name="Chandler M."/>
            <person name="Cleiss J."/>
            <person name="Duran R."/>
            <person name="Elbaz-Poulichet F."/>
            <person name="Fonknechten N."/>
            <person name="Lauga B."/>
            <person name="Mornico D."/>
            <person name="Ortet P."/>
            <person name="Schaeffer C."/>
            <person name="Siguier P."/>
            <person name="Alexander Thil Smith A."/>
            <person name="Van Dorsselaer A."/>
            <person name="Weissenbach J."/>
            <person name="Medigue C."/>
            <person name="Le Paslier D."/>
        </authorList>
    </citation>
    <scope>NUCLEOTIDE SEQUENCE</scope>
</reference>
<feature type="transmembrane region" description="Helical" evidence="8">
    <location>
        <begin position="50"/>
        <end position="70"/>
    </location>
</feature>
<dbReference type="InterPro" id="IPR044669">
    <property type="entry name" value="YneE/VCCN1/2-like"/>
</dbReference>
<dbReference type="PANTHER" id="PTHR33281">
    <property type="entry name" value="UPF0187 PROTEIN YNEE"/>
    <property type="match status" value="1"/>
</dbReference>
<evidence type="ECO:0000256" key="5">
    <source>
        <dbReference type="ARBA" id="ARBA00022989"/>
    </source>
</evidence>